<keyword evidence="2" id="KW-0813">Transport</keyword>
<evidence type="ECO:0000313" key="8">
    <source>
        <dbReference type="Proteomes" id="UP000234474"/>
    </source>
</evidence>
<feature type="transmembrane region" description="Helical" evidence="6">
    <location>
        <begin position="384"/>
        <end position="406"/>
    </location>
</feature>
<keyword evidence="4 6" id="KW-1133">Transmembrane helix</keyword>
<dbReference type="Proteomes" id="UP000234474">
    <property type="component" value="Unassembled WGS sequence"/>
</dbReference>
<dbReference type="GO" id="GO:0016020">
    <property type="term" value="C:membrane"/>
    <property type="evidence" value="ECO:0007669"/>
    <property type="project" value="UniProtKB-SubCell"/>
</dbReference>
<reference evidence="8" key="1">
    <citation type="journal article" date="2018" name="Proc. Natl. Acad. Sci. U.S.A.">
        <title>Linking secondary metabolites to gene clusters through genome sequencing of six diverse Aspergillus species.</title>
        <authorList>
            <person name="Kaerboelling I."/>
            <person name="Vesth T.C."/>
            <person name="Frisvad J.C."/>
            <person name="Nybo J.L."/>
            <person name="Theobald S."/>
            <person name="Kuo A."/>
            <person name="Bowyer P."/>
            <person name="Matsuda Y."/>
            <person name="Mondo S."/>
            <person name="Lyhne E.K."/>
            <person name="Kogle M.E."/>
            <person name="Clum A."/>
            <person name="Lipzen A."/>
            <person name="Salamov A."/>
            <person name="Ngan C.Y."/>
            <person name="Daum C."/>
            <person name="Chiniquy J."/>
            <person name="Barry K."/>
            <person name="LaButti K."/>
            <person name="Haridas S."/>
            <person name="Simmons B.A."/>
            <person name="Magnuson J.K."/>
            <person name="Mortensen U.H."/>
            <person name="Larsen T.O."/>
            <person name="Grigoriev I.V."/>
            <person name="Baker S.E."/>
            <person name="Andersen M.R."/>
        </authorList>
    </citation>
    <scope>NUCLEOTIDE SEQUENCE [LARGE SCALE GENOMIC DNA]</scope>
    <source>
        <strain evidence="8">IBT 16806</strain>
    </source>
</reference>
<comment type="caution">
    <text evidence="7">The sequence shown here is derived from an EMBL/GenBank/DDBJ whole genome shotgun (WGS) entry which is preliminary data.</text>
</comment>
<dbReference type="RefSeq" id="XP_024678678.1">
    <property type="nucleotide sequence ID" value="XM_024832159.1"/>
</dbReference>
<keyword evidence="5 6" id="KW-0472">Membrane</keyword>
<dbReference type="PROSITE" id="PS00218">
    <property type="entry name" value="AMINO_ACID_PERMEASE_1"/>
    <property type="match status" value="1"/>
</dbReference>
<dbReference type="GO" id="GO:0022857">
    <property type="term" value="F:transmembrane transporter activity"/>
    <property type="evidence" value="ECO:0007669"/>
    <property type="project" value="InterPro"/>
</dbReference>
<accession>A0A2I1BXG7</accession>
<dbReference type="PANTHER" id="PTHR45649">
    <property type="entry name" value="AMINO-ACID PERMEASE BAT1"/>
    <property type="match status" value="1"/>
</dbReference>
<feature type="transmembrane region" description="Helical" evidence="6">
    <location>
        <begin position="456"/>
        <end position="475"/>
    </location>
</feature>
<feature type="transmembrane region" description="Helical" evidence="6">
    <location>
        <begin position="101"/>
        <end position="125"/>
    </location>
</feature>
<dbReference type="InterPro" id="IPR004840">
    <property type="entry name" value="Amino_acid_permease_CS"/>
</dbReference>
<dbReference type="Gene3D" id="1.20.1740.10">
    <property type="entry name" value="Amino acid/polyamine transporter I"/>
    <property type="match status" value="1"/>
</dbReference>
<keyword evidence="8" id="KW-1185">Reference proteome</keyword>
<dbReference type="Pfam" id="PF13520">
    <property type="entry name" value="AA_permease_2"/>
    <property type="match status" value="1"/>
</dbReference>
<feature type="transmembrane region" description="Helical" evidence="6">
    <location>
        <begin position="177"/>
        <end position="199"/>
    </location>
</feature>
<evidence type="ECO:0000256" key="5">
    <source>
        <dbReference type="ARBA" id="ARBA00023136"/>
    </source>
</evidence>
<dbReference type="PANTHER" id="PTHR45649:SF14">
    <property type="entry name" value="GABA PERMEASE"/>
    <property type="match status" value="1"/>
</dbReference>
<comment type="subcellular location">
    <subcellularLocation>
        <location evidence="1">Membrane</location>
        <topology evidence="1">Multi-pass membrane protein</topology>
    </subcellularLocation>
</comment>
<dbReference type="NCBIfam" id="TIGR01167">
    <property type="entry name" value="LPXTG_anchor"/>
    <property type="match status" value="1"/>
</dbReference>
<evidence type="ECO:0000256" key="2">
    <source>
        <dbReference type="ARBA" id="ARBA00022448"/>
    </source>
</evidence>
<dbReference type="GO" id="GO:0006865">
    <property type="term" value="P:amino acid transport"/>
    <property type="evidence" value="ECO:0007669"/>
    <property type="project" value="InterPro"/>
</dbReference>
<feature type="transmembrane region" description="Helical" evidence="6">
    <location>
        <begin position="358"/>
        <end position="378"/>
    </location>
</feature>
<feature type="transmembrane region" description="Helical" evidence="6">
    <location>
        <begin position="418"/>
        <end position="444"/>
    </location>
</feature>
<protein>
    <submittedName>
        <fullName evidence="7">Putative choline transporter</fullName>
    </submittedName>
</protein>
<dbReference type="GeneID" id="36539495"/>
<proteinExistence type="predicted"/>
<feature type="transmembrane region" description="Helical" evidence="6">
    <location>
        <begin position="304"/>
        <end position="325"/>
    </location>
</feature>
<evidence type="ECO:0000313" key="7">
    <source>
        <dbReference type="EMBL" id="PKX90083.1"/>
    </source>
</evidence>
<evidence type="ECO:0000256" key="6">
    <source>
        <dbReference type="SAM" id="Phobius"/>
    </source>
</evidence>
<feature type="transmembrane region" description="Helical" evidence="6">
    <location>
        <begin position="145"/>
        <end position="165"/>
    </location>
</feature>
<sequence length="505" mass="54432">MEIPKSENILVTPHVQLAKNFSFISLLGLAFATLNSWSAFASSLPLSLSSGGPLSIIWGLLAAGICTLCISISLAEILSAYPTAAGQYQWVAVSWDEYKEVLAWFTAWFNVAAWICLPATASLFGSSLIMNIAVLANPNLTVQPWQVFLVYIGFCLTGFLINAFWNSILAALSKAALIWSLCGFLIFSITALACAVPDYNSATYVFTQFINETGWPDGVAWPLGLLQGSLCLIGFDAVAHMIEEIPNPSVQGPRVMVACVAIGALTSFAFIIVLLFVSDDINTIITSGYGPLLQIILDATKSKAGAICLLLFPIICLLMGIVAIMTTSSRMILALGRDSGMPFSPFWTRVHPTLGTPLNALGLTAFLTLCCGCIYLGSSTAFNALSSATVVCFDISYGFPIIIHCLRGRNQLPKSHWTLSPVIGWTVNLVAIGYILLTTVLFLFPPSLPVTGRSMNYGVVVIGIVLIISTAYWLVRGRKRFSRQHVLSAEEDTTTVTDSTHIAVK</sequence>
<evidence type="ECO:0000256" key="1">
    <source>
        <dbReference type="ARBA" id="ARBA00004141"/>
    </source>
</evidence>
<feature type="transmembrane region" description="Helical" evidence="6">
    <location>
        <begin position="21"/>
        <end position="44"/>
    </location>
</feature>
<dbReference type="InterPro" id="IPR002293">
    <property type="entry name" value="AA/rel_permease1"/>
</dbReference>
<dbReference type="STRING" id="1392255.A0A2I1BXG7"/>
<feature type="transmembrane region" description="Helical" evidence="6">
    <location>
        <begin position="254"/>
        <end position="277"/>
    </location>
</feature>
<dbReference type="OMA" id="EWLGWIC"/>
<dbReference type="AlphaFoldDB" id="A0A2I1BXG7"/>
<dbReference type="VEuPathDB" id="FungiDB:P174DRAFT_515286"/>
<feature type="transmembrane region" description="Helical" evidence="6">
    <location>
        <begin position="56"/>
        <end position="81"/>
    </location>
</feature>
<organism evidence="7 8">
    <name type="scientific">Aspergillus novofumigatus (strain IBT 16806)</name>
    <dbReference type="NCBI Taxonomy" id="1392255"/>
    <lineage>
        <taxon>Eukaryota</taxon>
        <taxon>Fungi</taxon>
        <taxon>Dikarya</taxon>
        <taxon>Ascomycota</taxon>
        <taxon>Pezizomycotina</taxon>
        <taxon>Eurotiomycetes</taxon>
        <taxon>Eurotiomycetidae</taxon>
        <taxon>Eurotiales</taxon>
        <taxon>Aspergillaceae</taxon>
        <taxon>Aspergillus</taxon>
        <taxon>Aspergillus subgen. Fumigati</taxon>
    </lineage>
</organism>
<dbReference type="PIRSF" id="PIRSF006060">
    <property type="entry name" value="AA_transporter"/>
    <property type="match status" value="1"/>
</dbReference>
<name>A0A2I1BXG7_ASPN1</name>
<keyword evidence="3 6" id="KW-0812">Transmembrane</keyword>
<dbReference type="OrthoDB" id="4476201at2759"/>
<evidence type="ECO:0000256" key="3">
    <source>
        <dbReference type="ARBA" id="ARBA00022692"/>
    </source>
</evidence>
<evidence type="ECO:0000256" key="4">
    <source>
        <dbReference type="ARBA" id="ARBA00022989"/>
    </source>
</evidence>
<gene>
    <name evidence="7" type="ORF">P174DRAFT_515286</name>
</gene>
<dbReference type="EMBL" id="MSZS01000008">
    <property type="protein sequence ID" value="PKX90083.1"/>
    <property type="molecule type" value="Genomic_DNA"/>
</dbReference>